<dbReference type="AlphaFoldDB" id="A0A6I2RDF2"/>
<sequence>MEILACRDILYTVPEAAKLLRVNKNLVYDLIRCGYLRSIKLGSRKVSRKALLDFVEQFEGQTVELPGVRSE</sequence>
<evidence type="ECO:0000313" key="2">
    <source>
        <dbReference type="EMBL" id="MSB47570.1"/>
    </source>
</evidence>
<dbReference type="EMBL" id="WKPO01000002">
    <property type="protein sequence ID" value="MSB47570.1"/>
    <property type="molecule type" value="Genomic_DNA"/>
</dbReference>
<evidence type="ECO:0000313" key="3">
    <source>
        <dbReference type="Proteomes" id="UP000429811"/>
    </source>
</evidence>
<gene>
    <name evidence="2" type="ORF">GKE90_02480</name>
</gene>
<dbReference type="GO" id="GO:0003677">
    <property type="term" value="F:DNA binding"/>
    <property type="evidence" value="ECO:0007669"/>
    <property type="project" value="InterPro"/>
</dbReference>
<protein>
    <submittedName>
        <fullName evidence="2">Helix-turn-helix domain-containing protein</fullName>
    </submittedName>
</protein>
<dbReference type="NCBIfam" id="TIGR01764">
    <property type="entry name" value="excise"/>
    <property type="match status" value="1"/>
</dbReference>
<dbReference type="Proteomes" id="UP000429811">
    <property type="component" value="Unassembled WGS sequence"/>
</dbReference>
<accession>A0A6I2RDF2</accession>
<organism evidence="2 3">
    <name type="scientific">Flavonifractor plautii</name>
    <name type="common">Fusobacterium plautii</name>
    <dbReference type="NCBI Taxonomy" id="292800"/>
    <lineage>
        <taxon>Bacteria</taxon>
        <taxon>Bacillati</taxon>
        <taxon>Bacillota</taxon>
        <taxon>Clostridia</taxon>
        <taxon>Eubacteriales</taxon>
        <taxon>Oscillospiraceae</taxon>
        <taxon>Flavonifractor</taxon>
    </lineage>
</organism>
<comment type="caution">
    <text evidence="2">The sequence shown here is derived from an EMBL/GenBank/DDBJ whole genome shotgun (WGS) entry which is preliminary data.</text>
</comment>
<dbReference type="Pfam" id="PF12728">
    <property type="entry name" value="HTH_17"/>
    <property type="match status" value="1"/>
</dbReference>
<evidence type="ECO:0000259" key="1">
    <source>
        <dbReference type="Pfam" id="PF12728"/>
    </source>
</evidence>
<reference evidence="2 3" key="1">
    <citation type="journal article" date="2019" name="Nat. Med.">
        <title>A library of human gut bacterial isolates paired with longitudinal multiomics data enables mechanistic microbiome research.</title>
        <authorList>
            <person name="Poyet M."/>
            <person name="Groussin M."/>
            <person name="Gibbons S.M."/>
            <person name="Avila-Pacheco J."/>
            <person name="Jiang X."/>
            <person name="Kearney S.M."/>
            <person name="Perrotta A.R."/>
            <person name="Berdy B."/>
            <person name="Zhao S."/>
            <person name="Lieberman T.D."/>
            <person name="Swanson P.K."/>
            <person name="Smith M."/>
            <person name="Roesemann S."/>
            <person name="Alexander J.E."/>
            <person name="Rich S.A."/>
            <person name="Livny J."/>
            <person name="Vlamakis H."/>
            <person name="Clish C."/>
            <person name="Bullock K."/>
            <person name="Deik A."/>
            <person name="Scott J."/>
            <person name="Pierce K.A."/>
            <person name="Xavier R.J."/>
            <person name="Alm E.J."/>
        </authorList>
    </citation>
    <scope>NUCLEOTIDE SEQUENCE [LARGE SCALE GENOMIC DNA]</scope>
    <source>
        <strain evidence="2 3">BIOML-A5</strain>
    </source>
</reference>
<feature type="domain" description="Helix-turn-helix" evidence="1">
    <location>
        <begin position="10"/>
        <end position="57"/>
    </location>
</feature>
<name>A0A6I2RDF2_FLAPL</name>
<proteinExistence type="predicted"/>
<dbReference type="InterPro" id="IPR010093">
    <property type="entry name" value="SinI_DNA-bd"/>
</dbReference>
<dbReference type="InterPro" id="IPR041657">
    <property type="entry name" value="HTH_17"/>
</dbReference>